<gene>
    <name evidence="2" type="ORF">IEZ25_06980</name>
</gene>
<keyword evidence="1" id="KW-0812">Transmembrane</keyword>
<reference evidence="2 3" key="1">
    <citation type="submission" date="2020-09" db="EMBL/GenBank/DDBJ databases">
        <title>novel species in genus Nocardioides.</title>
        <authorList>
            <person name="Zhang G."/>
        </authorList>
    </citation>
    <scope>NUCLEOTIDE SEQUENCE [LARGE SCALE GENOMIC DNA]</scope>
    <source>
        <strain evidence="2 3">19197</strain>
    </source>
</reference>
<evidence type="ECO:0000256" key="1">
    <source>
        <dbReference type="SAM" id="Phobius"/>
    </source>
</evidence>
<evidence type="ECO:0000313" key="2">
    <source>
        <dbReference type="EMBL" id="MBD3914355.1"/>
    </source>
</evidence>
<evidence type="ECO:0000313" key="3">
    <source>
        <dbReference type="Proteomes" id="UP000649289"/>
    </source>
</evidence>
<feature type="transmembrane region" description="Helical" evidence="1">
    <location>
        <begin position="44"/>
        <end position="61"/>
    </location>
</feature>
<keyword evidence="1" id="KW-0472">Membrane</keyword>
<proteinExistence type="predicted"/>
<organism evidence="2 3">
    <name type="scientific">Nocardioides hwasunensis</name>
    <dbReference type="NCBI Taxonomy" id="397258"/>
    <lineage>
        <taxon>Bacteria</taxon>
        <taxon>Bacillati</taxon>
        <taxon>Actinomycetota</taxon>
        <taxon>Actinomycetes</taxon>
        <taxon>Propionibacteriales</taxon>
        <taxon>Nocardioidaceae</taxon>
        <taxon>Nocardioides</taxon>
    </lineage>
</organism>
<dbReference type="RefSeq" id="WP_191198661.1">
    <property type="nucleotide sequence ID" value="NZ_BAAAPA010000003.1"/>
</dbReference>
<protein>
    <submittedName>
        <fullName evidence="2">Uncharacterized protein</fullName>
    </submittedName>
</protein>
<accession>A0ABR8MI25</accession>
<keyword evidence="1" id="KW-1133">Transmembrane helix</keyword>
<name>A0ABR8MI25_9ACTN</name>
<comment type="caution">
    <text evidence="2">The sequence shown here is derived from an EMBL/GenBank/DDBJ whole genome shotgun (WGS) entry which is preliminary data.</text>
</comment>
<feature type="transmembrane region" description="Helical" evidence="1">
    <location>
        <begin position="6"/>
        <end position="24"/>
    </location>
</feature>
<sequence>MSAETLRSVLVLVAVALLMAAFFVARRHRETASQASRHTPASRALMGLALLALVGILATWLV</sequence>
<dbReference type="EMBL" id="JACXYY010000002">
    <property type="protein sequence ID" value="MBD3914355.1"/>
    <property type="molecule type" value="Genomic_DNA"/>
</dbReference>
<dbReference type="Proteomes" id="UP000649289">
    <property type="component" value="Unassembled WGS sequence"/>
</dbReference>
<keyword evidence="3" id="KW-1185">Reference proteome</keyword>